<sequence>MRPAYTRHPYAAVLHALGLAILMATYSHWQLPLSWSIPAYLLLALWPWLGPWQTPEDLATPPAAVPETLHDQPCAACQQHGLAAAQLAEQAQQLSSGLQAQTRALGEAGARAALLADQQHAGEQRLSGTLSAAQGARTQSAAGQAHLQQALTRMQALGEQTRASRELLDGLSTRSAQIEQVTQVIQSIASQTNLLALNAAIEAARAGEQGRGFAVVADEVRNLAARTTAATAEVGQIVGDIRQQSAAVVAHIQTQADELEQAAGQLGGTAEQLQGIATLSAAVEGELVTLGQDRQQRAEQLLALGGQLDALHAAIGASDTQGRALGAAASQLRDATHYLPRY</sequence>
<evidence type="ECO:0000256" key="8">
    <source>
        <dbReference type="PROSITE-ProRule" id="PRU00284"/>
    </source>
</evidence>
<keyword evidence="6 8" id="KW-0807">Transducer</keyword>
<keyword evidence="3" id="KW-0812">Transmembrane</keyword>
<gene>
    <name evidence="10" type="ORF">JQX08_17480</name>
</gene>
<feature type="domain" description="Methyl-accepting transducer" evidence="9">
    <location>
        <begin position="76"/>
        <end position="312"/>
    </location>
</feature>
<comment type="caution">
    <text evidence="10">The sequence shown here is derived from an EMBL/GenBank/DDBJ whole genome shotgun (WGS) entry which is preliminary data.</text>
</comment>
<comment type="subcellular location">
    <subcellularLocation>
        <location evidence="1">Membrane</location>
    </subcellularLocation>
</comment>
<accession>A0ABS2IKV1</accession>
<dbReference type="RefSeq" id="WP_205349692.1">
    <property type="nucleotide sequence ID" value="NZ_JAFEUP010000005.1"/>
</dbReference>
<evidence type="ECO:0000256" key="4">
    <source>
        <dbReference type="ARBA" id="ARBA00022989"/>
    </source>
</evidence>
<evidence type="ECO:0000256" key="7">
    <source>
        <dbReference type="ARBA" id="ARBA00029447"/>
    </source>
</evidence>
<dbReference type="InterPro" id="IPR004089">
    <property type="entry name" value="MCPsignal_dom"/>
</dbReference>
<evidence type="ECO:0000259" key="9">
    <source>
        <dbReference type="PROSITE" id="PS50111"/>
    </source>
</evidence>
<keyword evidence="11" id="KW-1185">Reference proteome</keyword>
<dbReference type="PANTHER" id="PTHR32089">
    <property type="entry name" value="METHYL-ACCEPTING CHEMOTAXIS PROTEIN MCPB"/>
    <property type="match status" value="1"/>
</dbReference>
<evidence type="ECO:0000256" key="1">
    <source>
        <dbReference type="ARBA" id="ARBA00004370"/>
    </source>
</evidence>
<dbReference type="SUPFAM" id="SSF58104">
    <property type="entry name" value="Methyl-accepting chemotaxis protein (MCP) signaling domain"/>
    <property type="match status" value="1"/>
</dbReference>
<organism evidence="10 11">
    <name type="scientific">Zestomonas insulae</name>
    <dbReference type="NCBI Taxonomy" id="2809017"/>
    <lineage>
        <taxon>Bacteria</taxon>
        <taxon>Pseudomonadati</taxon>
        <taxon>Pseudomonadota</taxon>
        <taxon>Gammaproteobacteria</taxon>
        <taxon>Pseudomonadales</taxon>
        <taxon>Pseudomonadaceae</taxon>
        <taxon>Zestomonas</taxon>
    </lineage>
</organism>
<comment type="similarity">
    <text evidence="7">Belongs to the methyl-accepting chemotaxis (MCP) protein family.</text>
</comment>
<proteinExistence type="inferred from homology"/>
<dbReference type="PRINTS" id="PR00260">
    <property type="entry name" value="CHEMTRNSDUCR"/>
</dbReference>
<dbReference type="InterPro" id="IPR004090">
    <property type="entry name" value="Chemotax_Me-accpt_rcpt"/>
</dbReference>
<keyword evidence="5" id="KW-0472">Membrane</keyword>
<evidence type="ECO:0000313" key="10">
    <source>
        <dbReference type="EMBL" id="MBM7062508.1"/>
    </source>
</evidence>
<dbReference type="SMART" id="SM00283">
    <property type="entry name" value="MA"/>
    <property type="match status" value="1"/>
</dbReference>
<keyword evidence="4" id="KW-1133">Transmembrane helix</keyword>
<evidence type="ECO:0000256" key="5">
    <source>
        <dbReference type="ARBA" id="ARBA00023136"/>
    </source>
</evidence>
<evidence type="ECO:0000256" key="2">
    <source>
        <dbReference type="ARBA" id="ARBA00022500"/>
    </source>
</evidence>
<reference evidence="10 11" key="1">
    <citation type="submission" date="2021-02" db="EMBL/GenBank/DDBJ databases">
        <authorList>
            <person name="Lee D.-H."/>
        </authorList>
    </citation>
    <scope>NUCLEOTIDE SEQUENCE [LARGE SCALE GENOMIC DNA]</scope>
    <source>
        <strain evidence="10 11">UL073</strain>
    </source>
</reference>
<evidence type="ECO:0000256" key="6">
    <source>
        <dbReference type="ARBA" id="ARBA00023224"/>
    </source>
</evidence>
<dbReference type="EMBL" id="JAFEUP010000005">
    <property type="protein sequence ID" value="MBM7062508.1"/>
    <property type="molecule type" value="Genomic_DNA"/>
</dbReference>
<dbReference type="Gene3D" id="1.10.287.950">
    <property type="entry name" value="Methyl-accepting chemotaxis protein"/>
    <property type="match status" value="1"/>
</dbReference>
<protein>
    <recommendedName>
        <fullName evidence="9">Methyl-accepting transducer domain-containing protein</fullName>
    </recommendedName>
</protein>
<keyword evidence="2" id="KW-0145">Chemotaxis</keyword>
<dbReference type="PANTHER" id="PTHR32089:SF120">
    <property type="entry name" value="METHYL-ACCEPTING CHEMOTAXIS PROTEIN TLPQ"/>
    <property type="match status" value="1"/>
</dbReference>
<dbReference type="Proteomes" id="UP000717995">
    <property type="component" value="Unassembled WGS sequence"/>
</dbReference>
<name>A0ABS2IKV1_9GAMM</name>
<evidence type="ECO:0000313" key="11">
    <source>
        <dbReference type="Proteomes" id="UP000717995"/>
    </source>
</evidence>
<dbReference type="Pfam" id="PF00015">
    <property type="entry name" value="MCPsignal"/>
    <property type="match status" value="1"/>
</dbReference>
<evidence type="ECO:0000256" key="3">
    <source>
        <dbReference type="ARBA" id="ARBA00022692"/>
    </source>
</evidence>
<dbReference type="PROSITE" id="PS50111">
    <property type="entry name" value="CHEMOTAXIS_TRANSDUC_2"/>
    <property type="match status" value="1"/>
</dbReference>